<proteinExistence type="predicted"/>
<evidence type="ECO:0000313" key="3">
    <source>
        <dbReference type="Proteomes" id="UP000305948"/>
    </source>
</evidence>
<feature type="signal peptide" evidence="1">
    <location>
        <begin position="1"/>
        <end position="15"/>
    </location>
</feature>
<keyword evidence="1" id="KW-0732">Signal</keyword>
<evidence type="ECO:0008006" key="4">
    <source>
        <dbReference type="Google" id="ProtNLM"/>
    </source>
</evidence>
<feature type="chain" id="PRO_5022948072" description="Secreted protein" evidence="1">
    <location>
        <begin position="16"/>
        <end position="70"/>
    </location>
</feature>
<evidence type="ECO:0000256" key="1">
    <source>
        <dbReference type="SAM" id="SignalP"/>
    </source>
</evidence>
<reference evidence="2 3" key="1">
    <citation type="journal article" date="2019" name="Nat. Ecol. Evol.">
        <title>Megaphylogeny resolves global patterns of mushroom evolution.</title>
        <authorList>
            <person name="Varga T."/>
            <person name="Krizsan K."/>
            <person name="Foldi C."/>
            <person name="Dima B."/>
            <person name="Sanchez-Garcia M."/>
            <person name="Sanchez-Ramirez S."/>
            <person name="Szollosi G.J."/>
            <person name="Szarkandi J.G."/>
            <person name="Papp V."/>
            <person name="Albert L."/>
            <person name="Andreopoulos W."/>
            <person name="Angelini C."/>
            <person name="Antonin V."/>
            <person name="Barry K.W."/>
            <person name="Bougher N.L."/>
            <person name="Buchanan P."/>
            <person name="Buyck B."/>
            <person name="Bense V."/>
            <person name="Catcheside P."/>
            <person name="Chovatia M."/>
            <person name="Cooper J."/>
            <person name="Damon W."/>
            <person name="Desjardin D."/>
            <person name="Finy P."/>
            <person name="Geml J."/>
            <person name="Haridas S."/>
            <person name="Hughes K."/>
            <person name="Justo A."/>
            <person name="Karasinski D."/>
            <person name="Kautmanova I."/>
            <person name="Kiss B."/>
            <person name="Kocsube S."/>
            <person name="Kotiranta H."/>
            <person name="LaButti K.M."/>
            <person name="Lechner B.E."/>
            <person name="Liimatainen K."/>
            <person name="Lipzen A."/>
            <person name="Lukacs Z."/>
            <person name="Mihaltcheva S."/>
            <person name="Morgado L.N."/>
            <person name="Niskanen T."/>
            <person name="Noordeloos M.E."/>
            <person name="Ohm R.A."/>
            <person name="Ortiz-Santana B."/>
            <person name="Ovrebo C."/>
            <person name="Racz N."/>
            <person name="Riley R."/>
            <person name="Savchenko A."/>
            <person name="Shiryaev A."/>
            <person name="Soop K."/>
            <person name="Spirin V."/>
            <person name="Szebenyi C."/>
            <person name="Tomsovsky M."/>
            <person name="Tulloss R.E."/>
            <person name="Uehling J."/>
            <person name="Grigoriev I.V."/>
            <person name="Vagvolgyi C."/>
            <person name="Papp T."/>
            <person name="Martin F.M."/>
            <person name="Miettinen O."/>
            <person name="Hibbett D.S."/>
            <person name="Nagy L.G."/>
        </authorList>
    </citation>
    <scope>NUCLEOTIDE SEQUENCE [LARGE SCALE GENOMIC DNA]</scope>
    <source>
        <strain evidence="2 3">OMC1185</strain>
    </source>
</reference>
<dbReference type="Proteomes" id="UP000305948">
    <property type="component" value="Unassembled WGS sequence"/>
</dbReference>
<protein>
    <recommendedName>
        <fullName evidence="4">Secreted protein</fullName>
    </recommendedName>
</protein>
<dbReference type="AlphaFoldDB" id="A0A5C3MXS9"/>
<dbReference type="EMBL" id="ML213515">
    <property type="protein sequence ID" value="TFK49807.1"/>
    <property type="molecule type" value="Genomic_DNA"/>
</dbReference>
<sequence>MTTLTVMVAITPVLTATTALIEHQAIFEQARNIVRSTKSWLIVGGCGTVTVRGTGQCRRVEGGESRRAGN</sequence>
<organism evidence="2 3">
    <name type="scientific">Heliocybe sulcata</name>
    <dbReference type="NCBI Taxonomy" id="5364"/>
    <lineage>
        <taxon>Eukaryota</taxon>
        <taxon>Fungi</taxon>
        <taxon>Dikarya</taxon>
        <taxon>Basidiomycota</taxon>
        <taxon>Agaricomycotina</taxon>
        <taxon>Agaricomycetes</taxon>
        <taxon>Gloeophyllales</taxon>
        <taxon>Gloeophyllaceae</taxon>
        <taxon>Heliocybe</taxon>
    </lineage>
</organism>
<accession>A0A5C3MXS9</accession>
<name>A0A5C3MXS9_9AGAM</name>
<evidence type="ECO:0000313" key="2">
    <source>
        <dbReference type="EMBL" id="TFK49807.1"/>
    </source>
</evidence>
<gene>
    <name evidence="2" type="ORF">OE88DRAFT_1736776</name>
</gene>
<keyword evidence="3" id="KW-1185">Reference proteome</keyword>